<evidence type="ECO:0000313" key="2">
    <source>
        <dbReference type="Proteomes" id="UP000069697"/>
    </source>
</evidence>
<gene>
    <name evidence="1" type="ORF">PAHA3_5932</name>
</gene>
<dbReference type="AlphaFoldDB" id="A0A100VTZ3"/>
<dbReference type="Proteomes" id="UP000069697">
    <property type="component" value="Unassembled WGS sequence"/>
</dbReference>
<reference evidence="2" key="2">
    <citation type="submission" date="2016-01" db="EMBL/GenBank/DDBJ databases">
        <title>Draft Genome Sequence of Paenibacillus amylolyticus Heshi-A3 that Was Isolated from Fermented Rice Bran with Aging Salted Mackerel, Which Was Named Heshiko as Traditional Fermented Seafood in Japan.</title>
        <authorList>
            <person name="Akuzawa S."/>
            <person name="Nakagawa J."/>
            <person name="Kanekatsu T."/>
            <person name="Kubota E."/>
            <person name="Ohtake R."/>
            <person name="Suzuki T."/>
            <person name="Kanesaki Y."/>
        </authorList>
    </citation>
    <scope>NUCLEOTIDE SEQUENCE [LARGE SCALE GENOMIC DNA]</scope>
    <source>
        <strain evidence="2">Heshi-A3</strain>
    </source>
</reference>
<reference evidence="1 2" key="1">
    <citation type="journal article" date="2016" name="Genome Announc.">
        <title>Draft Genome Sequence of Paenibacillus amylolyticus Heshi-A3, Isolated from Fermented Rice Bran in a Japanese Fermented Seafood Dish.</title>
        <authorList>
            <person name="Akuzawa S."/>
            <person name="Nagaoka J."/>
            <person name="Kanekatsu M."/>
            <person name="Kubota E."/>
            <person name="Ohtake R."/>
            <person name="Suzuki T."/>
            <person name="Kanesaki Y."/>
        </authorList>
    </citation>
    <scope>NUCLEOTIDE SEQUENCE [LARGE SCALE GENOMIC DNA]</scope>
    <source>
        <strain evidence="1 2">Heshi-A3</strain>
    </source>
</reference>
<comment type="caution">
    <text evidence="1">The sequence shown here is derived from an EMBL/GenBank/DDBJ whole genome shotgun (WGS) entry which is preliminary data.</text>
</comment>
<sequence length="58" mass="6738">MVDDKCSYGSILPCRKTEDMELDLTKKDNNYLSVKVERKRKKTVSPRANGFSYMFRSG</sequence>
<protein>
    <submittedName>
        <fullName evidence="1">Uncharacterized protein</fullName>
    </submittedName>
</protein>
<accession>A0A100VTZ3</accession>
<organism evidence="1 2">
    <name type="scientific">Paenibacillus amylolyticus</name>
    <dbReference type="NCBI Taxonomy" id="1451"/>
    <lineage>
        <taxon>Bacteria</taxon>
        <taxon>Bacillati</taxon>
        <taxon>Bacillota</taxon>
        <taxon>Bacilli</taxon>
        <taxon>Bacillales</taxon>
        <taxon>Paenibacillaceae</taxon>
        <taxon>Paenibacillus</taxon>
    </lineage>
</organism>
<evidence type="ECO:0000313" key="1">
    <source>
        <dbReference type="EMBL" id="GAS85781.1"/>
    </source>
</evidence>
<dbReference type="EMBL" id="BCNV01000013">
    <property type="protein sequence ID" value="GAS85781.1"/>
    <property type="molecule type" value="Genomic_DNA"/>
</dbReference>
<proteinExistence type="predicted"/>
<name>A0A100VTZ3_PAEAM</name>